<dbReference type="InterPro" id="IPR010917">
    <property type="entry name" value="TonB_rcpt_CS"/>
</dbReference>
<keyword evidence="5" id="KW-0408">Iron</keyword>
<evidence type="ECO:0000256" key="3">
    <source>
        <dbReference type="ARBA" id="ARBA00022496"/>
    </source>
</evidence>
<keyword evidence="8" id="KW-0472">Membrane</keyword>
<sequence>MSGNDDTLTATWAVGYLDATFNEFIDAFGVDVADERVFHNTPKWTASGSLNYTRPLSLGSSDGAISLITSLAHRSAASQFETPNPFLDQPGFTLWDASLVWNSEDGKLSVGLHAKNITNKRYIVAGYNFVAIGGDGSTTPTLGTEGTLTAFYGNPRTVTFTAGYKF</sequence>
<evidence type="ECO:0000313" key="10">
    <source>
        <dbReference type="EMBL" id="VAX04788.1"/>
    </source>
</evidence>
<evidence type="ECO:0000256" key="5">
    <source>
        <dbReference type="ARBA" id="ARBA00023004"/>
    </source>
</evidence>
<evidence type="ECO:0000256" key="7">
    <source>
        <dbReference type="ARBA" id="ARBA00023077"/>
    </source>
</evidence>
<keyword evidence="3" id="KW-0410">Iron transport</keyword>
<keyword evidence="10" id="KW-0675">Receptor</keyword>
<dbReference type="InterPro" id="IPR036942">
    <property type="entry name" value="Beta-barrel_TonB_sf"/>
</dbReference>
<evidence type="ECO:0000256" key="4">
    <source>
        <dbReference type="ARBA" id="ARBA00022692"/>
    </source>
</evidence>
<reference evidence="10" key="1">
    <citation type="submission" date="2018-06" db="EMBL/GenBank/DDBJ databases">
        <authorList>
            <person name="Zhirakovskaya E."/>
        </authorList>
    </citation>
    <scope>NUCLEOTIDE SEQUENCE</scope>
</reference>
<dbReference type="SUPFAM" id="SSF56935">
    <property type="entry name" value="Porins"/>
    <property type="match status" value="1"/>
</dbReference>
<organism evidence="10">
    <name type="scientific">hydrothermal vent metagenome</name>
    <dbReference type="NCBI Taxonomy" id="652676"/>
    <lineage>
        <taxon>unclassified sequences</taxon>
        <taxon>metagenomes</taxon>
        <taxon>ecological metagenomes</taxon>
    </lineage>
</organism>
<proteinExistence type="predicted"/>
<dbReference type="PANTHER" id="PTHR32552:SF81">
    <property type="entry name" value="TONB-DEPENDENT OUTER MEMBRANE RECEPTOR"/>
    <property type="match status" value="1"/>
</dbReference>
<dbReference type="GO" id="GO:0009279">
    <property type="term" value="C:cell outer membrane"/>
    <property type="evidence" value="ECO:0007669"/>
    <property type="project" value="UniProtKB-SubCell"/>
</dbReference>
<dbReference type="PANTHER" id="PTHR32552">
    <property type="entry name" value="FERRICHROME IRON RECEPTOR-RELATED"/>
    <property type="match status" value="1"/>
</dbReference>
<keyword evidence="6" id="KW-0406">Ion transport</keyword>
<keyword evidence="4" id="KW-0812">Transmembrane</keyword>
<evidence type="ECO:0000256" key="8">
    <source>
        <dbReference type="ARBA" id="ARBA00023136"/>
    </source>
</evidence>
<protein>
    <submittedName>
        <fullName evidence="10">TonB-dependent receptor</fullName>
    </submittedName>
</protein>
<evidence type="ECO:0000256" key="6">
    <source>
        <dbReference type="ARBA" id="ARBA00023065"/>
    </source>
</evidence>
<dbReference type="EMBL" id="UOFW01000111">
    <property type="protein sequence ID" value="VAX04788.1"/>
    <property type="molecule type" value="Genomic_DNA"/>
</dbReference>
<accession>A0A3B1AZZ4</accession>
<gene>
    <name evidence="10" type="ORF">MNBD_ALPHA03-158</name>
</gene>
<comment type="subcellular location">
    <subcellularLocation>
        <location evidence="1">Cell outer membrane</location>
        <topology evidence="1">Multi-pass membrane protein</topology>
    </subcellularLocation>
</comment>
<dbReference type="Gene3D" id="2.40.170.20">
    <property type="entry name" value="TonB-dependent receptor, beta-barrel domain"/>
    <property type="match status" value="1"/>
</dbReference>
<dbReference type="InterPro" id="IPR039426">
    <property type="entry name" value="TonB-dep_rcpt-like"/>
</dbReference>
<dbReference type="GO" id="GO:0006826">
    <property type="term" value="P:iron ion transport"/>
    <property type="evidence" value="ECO:0007669"/>
    <property type="project" value="UniProtKB-KW"/>
</dbReference>
<name>A0A3B1AZZ4_9ZZZZ</name>
<dbReference type="AlphaFoldDB" id="A0A3B1AZZ4"/>
<keyword evidence="2" id="KW-0813">Transport</keyword>
<keyword evidence="9" id="KW-0998">Cell outer membrane</keyword>
<evidence type="ECO:0000256" key="2">
    <source>
        <dbReference type="ARBA" id="ARBA00022448"/>
    </source>
</evidence>
<evidence type="ECO:0000256" key="9">
    <source>
        <dbReference type="ARBA" id="ARBA00023237"/>
    </source>
</evidence>
<dbReference type="PROSITE" id="PS01156">
    <property type="entry name" value="TONB_DEPENDENT_REC_2"/>
    <property type="match status" value="1"/>
</dbReference>
<keyword evidence="7" id="KW-0798">TonB box</keyword>
<evidence type="ECO:0000256" key="1">
    <source>
        <dbReference type="ARBA" id="ARBA00004571"/>
    </source>
</evidence>